<keyword evidence="4" id="KW-1185">Reference proteome</keyword>
<reference evidence="3 4" key="2">
    <citation type="journal article" date="2016" name="Appl. Microbiol. Biotechnol.">
        <title>Mutations improving production and secretion of extracellular lipase by Burkholderia glumae PG1.</title>
        <authorList>
            <person name="Knapp A."/>
            <person name="Voget S."/>
            <person name="Gao R."/>
            <person name="Zaburannyi N."/>
            <person name="Krysciak D."/>
            <person name="Breuer M."/>
            <person name="Hauer B."/>
            <person name="Streit W.R."/>
            <person name="Muller R."/>
            <person name="Daniel R."/>
            <person name="Jaeger K.E."/>
        </authorList>
    </citation>
    <scope>NUCLEOTIDE SEQUENCE [LARGE SCALE GENOMIC DNA]</scope>
    <source>
        <strain evidence="3 4">PG1</strain>
    </source>
</reference>
<dbReference type="PANTHER" id="PTHR37017">
    <property type="entry name" value="AB HYDROLASE-1 DOMAIN-CONTAINING PROTEIN-RELATED"/>
    <property type="match status" value="1"/>
</dbReference>
<dbReference type="Gene3D" id="3.40.50.1820">
    <property type="entry name" value="alpha/beta hydrolase"/>
    <property type="match status" value="1"/>
</dbReference>
<dbReference type="KEGG" id="bgp:BGL_2c23570"/>
<evidence type="ECO:0000313" key="3">
    <source>
        <dbReference type="EMBL" id="AJK50413.1"/>
    </source>
</evidence>
<dbReference type="EMBL" id="CP002581">
    <property type="protein sequence ID" value="AJK50413.1"/>
    <property type="molecule type" value="Genomic_DNA"/>
</dbReference>
<feature type="signal peptide" evidence="1">
    <location>
        <begin position="1"/>
        <end position="32"/>
    </location>
</feature>
<dbReference type="Proteomes" id="UP000031838">
    <property type="component" value="Chromosome 2"/>
</dbReference>
<evidence type="ECO:0000259" key="2">
    <source>
        <dbReference type="Pfam" id="PF12697"/>
    </source>
</evidence>
<sequence length="269" mass="28484">MQRPWRIRMKLKSLVAAGLAAAATFGATAAFAQDNPAAAPAAPIHNVVLVHGLYADGSSWAKVIPLLQAKGLHVTAVQNPTTSFDADVDAVKRVLAQQDGPTLLVGHSYAGMVISQAGDDPKVAGLVYVAARAPDAGEDYPALTKKFPAAPASAGLQWSADGYGKLSEQAFVRDFAGDLPPEEARVYYAVQQPVGKAVTMAKTTVAAWHDKPSWYVVSTEDRTINSDLERFMAKRMHAHTIELQASHAVLLSHPAAVANLILEAAGQTK</sequence>
<dbReference type="Pfam" id="PF12697">
    <property type="entry name" value="Abhydrolase_6"/>
    <property type="match status" value="1"/>
</dbReference>
<accession>A0A0B6S429</accession>
<name>A0A0B6S429_BURPL</name>
<dbReference type="AlphaFoldDB" id="A0A0B6S429"/>
<evidence type="ECO:0000256" key="1">
    <source>
        <dbReference type="SAM" id="SignalP"/>
    </source>
</evidence>
<keyword evidence="1" id="KW-0732">Signal</keyword>
<feature type="chain" id="PRO_5002122230" description="AB hydrolase-1 domain-containing protein" evidence="1">
    <location>
        <begin position="33"/>
        <end position="269"/>
    </location>
</feature>
<protein>
    <recommendedName>
        <fullName evidence="2">AB hydrolase-1 domain-containing protein</fullName>
    </recommendedName>
</protein>
<reference evidence="4" key="1">
    <citation type="submission" date="2011-03" db="EMBL/GenBank/DDBJ databases">
        <authorList>
            <person name="Voget S."/>
            <person name="Streit W.R."/>
            <person name="Jaeger K.E."/>
            <person name="Daniel R."/>
        </authorList>
    </citation>
    <scope>NUCLEOTIDE SEQUENCE [LARGE SCALE GENOMIC DNA]</scope>
    <source>
        <strain evidence="4">PG1</strain>
    </source>
</reference>
<proteinExistence type="predicted"/>
<dbReference type="SUPFAM" id="SSF53474">
    <property type="entry name" value="alpha/beta-Hydrolases"/>
    <property type="match status" value="1"/>
</dbReference>
<feature type="domain" description="AB hydrolase-1" evidence="2">
    <location>
        <begin position="47"/>
        <end position="259"/>
    </location>
</feature>
<dbReference type="InterPro" id="IPR052897">
    <property type="entry name" value="Sec-Metab_Biosynth_Hydrolase"/>
</dbReference>
<gene>
    <name evidence="3" type="ORF">BGL_2c23570</name>
</gene>
<dbReference type="InterPro" id="IPR000073">
    <property type="entry name" value="AB_hydrolase_1"/>
</dbReference>
<dbReference type="InterPro" id="IPR029058">
    <property type="entry name" value="AB_hydrolase_fold"/>
</dbReference>
<evidence type="ECO:0000313" key="4">
    <source>
        <dbReference type="Proteomes" id="UP000031838"/>
    </source>
</evidence>
<organism evidence="3 4">
    <name type="scientific">Burkholderia plantarii</name>
    <dbReference type="NCBI Taxonomy" id="41899"/>
    <lineage>
        <taxon>Bacteria</taxon>
        <taxon>Pseudomonadati</taxon>
        <taxon>Pseudomonadota</taxon>
        <taxon>Betaproteobacteria</taxon>
        <taxon>Burkholderiales</taxon>
        <taxon>Burkholderiaceae</taxon>
        <taxon>Burkholderia</taxon>
    </lineage>
</organism>
<dbReference type="PANTHER" id="PTHR37017:SF11">
    <property type="entry name" value="ESTERASE_LIPASE_THIOESTERASE DOMAIN-CONTAINING PROTEIN"/>
    <property type="match status" value="1"/>
</dbReference>
<dbReference type="HOGENOM" id="CLU_046066_2_0_4"/>